<feature type="transmembrane region" description="Helical" evidence="5">
    <location>
        <begin position="21"/>
        <end position="37"/>
    </location>
</feature>
<keyword evidence="8" id="KW-1185">Reference proteome</keyword>
<gene>
    <name evidence="7" type="ORF">DMAD_07365</name>
</gene>
<dbReference type="InterPro" id="IPR027417">
    <property type="entry name" value="P-loop_NTPase"/>
</dbReference>
<sequence length="1563" mass="178920">MAIQLFVLLVKNFKSYTRCEMVLYLLLPLLMIHLVYIRCSVNQENSSHCFLRRNGTLGDNVKLSPLYNLMEMIADVTPEKTLLLYSNKDSIVEPLKSALFNILKLRSVERVHSEEDMENTLINENFLGGIIWKVQAGEHFENTDITIRFPSALRTIPTDLWNTNQVRGDMNTPRPLYMNEGFLQIMYAIVAFLAYPAVSNITKRYKDDGITIVSKPFLSDEEYNEYSDPQILDPMGTTLANVLPFYLSSLYIYPFVRLVMHMQREKNKQLNDLMSISSANRITQYLSWFTSTLILATVINLLTIFLLTAPICKNGNILNCSSFTAVWCFFTIWTVCGICFCFLIHSLLRSATLAAIVIVFLSVLCFLLYIYVDVSRIVVRYPLCLVYQFGFLTGLRKILYYEKYDNTGLQWYHFLRGNFYNSFAVISIIMLMAAFTFLVLCLTVELCCPGKYGVSILRFRSNQDALSCQQNFQRTRHLSPAVVQACILHKSQRRKPPLTNFAMNMYDDQITVILGLSDSGKSAVINSISGSIPPQSGWVKIDDRDIARTRRTAVGLSPQHNPLFANLSVKENMYFFYSLRNVSAHVRTRSTERYLKALELWQVRNVKSRCLHRADRRRLSVACAFCGNPRIVVLDEPSEGLEPCERRLLWDLLQSEKRCRTLIVTTYHIEEADVLGDRLAILCDGQLLFNGTSTFLKNAHGSGYQLVCSQGEICEEPQITSLVLQYIPETSASSDKPFEIAYNIPQDYCRNIVPLLRQLEQGANCFNMGAIGIGTMPVINKFVKATSPGSDTNRGNFASSSPEPDECLLYGYKLCCNQWNAMLLKKFYHIRHNFLVFFMLLSLLLLGSSALQRYFYTWPIPVKYRPQSGVDFVSQDLLPLRLEMYGPNCRVAFLRDFNDENPLIHLLKMKISGCRTDDISATDVDTRKFLHSEAVAASLMAYLANSGFLGLFCTEPNRPMETLTKNINFNHHPYPSIQLSENSTVRQIDCFESGPLYLNLFCVSIFSGFFAAYIVRERRIGFKLMQQVEGINMTTFWLSHLFWDWMCLSIFSVSLVILMTLLLHKNFDDETVAYVIAMILFSCALLLFLYLLMQFFTREIYGWITPVLLLFVLAIPFEWPAPDKEFAFLYVIPTYSAIALMHSICIEASSYRVCKGRTDKLYAGCEIHSHWCCTYAGFPYIMALVGSSMLFYILLLLLERGSFCKRRPRRRAGGEYPDYCDEQRMTQNELRNHTLLLENVVAKNKRSPVKDVTFGLKPMDVLGLVGERSGKTCINKIIVSNIKLSSGRVLVKGVDIHSKKINRYRAYKYMGYCPQNDCFEPKFTGRENLKIFCLIRGLRAEKVHEVSEELAENLNFREHLDKPSWKYTVSDRRKLSTAISVIGTPPLIILDEPTGGVEKAHRADVLDVIKSVNECGSTILLSSNNIEDFQSLCNRMALLKRGKVIGIGSVESFRNCLTPGLILMVKVRPHAIIQSVRNGRFQASEQEIVANITAFLLHRFQNVYLLEEIQGDLLYYIHNTTIPLADAFKIIEQNRHDLFISDFHLKHENMELTFVTQNFRILK</sequence>
<organism evidence="7 8">
    <name type="scientific">Drosophila madeirensis</name>
    <name type="common">Fruit fly</name>
    <dbReference type="NCBI Taxonomy" id="30013"/>
    <lineage>
        <taxon>Eukaryota</taxon>
        <taxon>Metazoa</taxon>
        <taxon>Ecdysozoa</taxon>
        <taxon>Arthropoda</taxon>
        <taxon>Hexapoda</taxon>
        <taxon>Insecta</taxon>
        <taxon>Pterygota</taxon>
        <taxon>Neoptera</taxon>
        <taxon>Endopterygota</taxon>
        <taxon>Diptera</taxon>
        <taxon>Brachycera</taxon>
        <taxon>Muscomorpha</taxon>
        <taxon>Ephydroidea</taxon>
        <taxon>Drosophilidae</taxon>
        <taxon>Drosophila</taxon>
        <taxon>Sophophora</taxon>
    </lineage>
</organism>
<keyword evidence="7" id="KW-0547">Nucleotide-binding</keyword>
<evidence type="ECO:0000256" key="4">
    <source>
        <dbReference type="ARBA" id="ARBA00023136"/>
    </source>
</evidence>
<feature type="transmembrane region" description="Helical" evidence="5">
    <location>
        <begin position="323"/>
        <end position="344"/>
    </location>
</feature>
<dbReference type="GO" id="GO:0005319">
    <property type="term" value="F:lipid transporter activity"/>
    <property type="evidence" value="ECO:0007669"/>
    <property type="project" value="TreeGrafter"/>
</dbReference>
<reference evidence="7 8" key="1">
    <citation type="submission" date="2024-02" db="EMBL/GenBank/DDBJ databases">
        <title>A chromosome-level genome assembly of Drosophila madeirensis, a fruit fly species endemic to Madeira island.</title>
        <authorList>
            <person name="Tomihara K."/>
            <person name="Llopart A."/>
            <person name="Yamamoto D."/>
        </authorList>
    </citation>
    <scope>NUCLEOTIDE SEQUENCE [LARGE SCALE GENOMIC DNA]</scope>
    <source>
        <strain evidence="7 8">RF1</strain>
    </source>
</reference>
<feature type="transmembrane region" description="Helical" evidence="5">
    <location>
        <begin position="1071"/>
        <end position="1093"/>
    </location>
</feature>
<evidence type="ECO:0000313" key="7">
    <source>
        <dbReference type="EMBL" id="BFF99457.1"/>
    </source>
</evidence>
<feature type="transmembrane region" description="Helical" evidence="5">
    <location>
        <begin position="934"/>
        <end position="952"/>
    </location>
</feature>
<feature type="transmembrane region" description="Helical" evidence="5">
    <location>
        <begin position="285"/>
        <end position="311"/>
    </location>
</feature>
<feature type="transmembrane region" description="Helical" evidence="5">
    <location>
        <begin position="1178"/>
        <end position="1198"/>
    </location>
</feature>
<dbReference type="GO" id="GO:0005524">
    <property type="term" value="F:ATP binding"/>
    <property type="evidence" value="ECO:0007669"/>
    <property type="project" value="UniProtKB-KW"/>
</dbReference>
<feature type="transmembrane region" description="Helical" evidence="5">
    <location>
        <begin position="834"/>
        <end position="856"/>
    </location>
</feature>
<dbReference type="Pfam" id="PF12698">
    <property type="entry name" value="ABC2_membrane_3"/>
    <property type="match status" value="2"/>
</dbReference>
<comment type="subcellular location">
    <subcellularLocation>
        <location evidence="1">Membrane</location>
        <topology evidence="1">Multi-pass membrane protein</topology>
    </subcellularLocation>
</comment>
<protein>
    <submittedName>
        <fullName evidence="7">ATP-binding cassette sub-family A member 2-like</fullName>
    </submittedName>
</protein>
<dbReference type="SUPFAM" id="SSF52540">
    <property type="entry name" value="P-loop containing nucleoside triphosphate hydrolases"/>
    <property type="match status" value="2"/>
</dbReference>
<evidence type="ECO:0000256" key="2">
    <source>
        <dbReference type="ARBA" id="ARBA00022692"/>
    </source>
</evidence>
<keyword evidence="4 5" id="KW-0472">Membrane</keyword>
<dbReference type="InterPro" id="IPR003439">
    <property type="entry name" value="ABC_transporter-like_ATP-bd"/>
</dbReference>
<dbReference type="InterPro" id="IPR013525">
    <property type="entry name" value="ABC2_TM"/>
</dbReference>
<evidence type="ECO:0000256" key="1">
    <source>
        <dbReference type="ARBA" id="ARBA00004141"/>
    </source>
</evidence>
<accession>A0AAU9FUT6</accession>
<feature type="transmembrane region" description="Helical" evidence="5">
    <location>
        <begin position="242"/>
        <end position="260"/>
    </location>
</feature>
<dbReference type="Gene3D" id="3.40.50.300">
    <property type="entry name" value="P-loop containing nucleotide triphosphate hydrolases"/>
    <property type="match status" value="2"/>
</dbReference>
<feature type="transmembrane region" description="Helical" evidence="5">
    <location>
        <begin position="1100"/>
        <end position="1119"/>
    </location>
</feature>
<feature type="transmembrane region" description="Helical" evidence="5">
    <location>
        <begin position="419"/>
        <end position="440"/>
    </location>
</feature>
<evidence type="ECO:0000259" key="6">
    <source>
        <dbReference type="PROSITE" id="PS50893"/>
    </source>
</evidence>
<feature type="transmembrane region" description="Helical" evidence="5">
    <location>
        <begin position="176"/>
        <end position="198"/>
    </location>
</feature>
<feature type="domain" description="ABC transporter" evidence="6">
    <location>
        <begin position="1230"/>
        <end position="1466"/>
    </location>
</feature>
<keyword evidence="2 5" id="KW-0812">Transmembrane</keyword>
<dbReference type="EMBL" id="AP029265">
    <property type="protein sequence ID" value="BFF99457.1"/>
    <property type="molecule type" value="Genomic_DNA"/>
</dbReference>
<dbReference type="PANTHER" id="PTHR19229:SF250">
    <property type="entry name" value="ABC TRANSPORTER DOMAIN-CONTAINING PROTEIN-RELATED"/>
    <property type="match status" value="1"/>
</dbReference>
<dbReference type="PROSITE" id="PS50893">
    <property type="entry name" value="ABC_TRANSPORTER_2"/>
    <property type="match status" value="2"/>
</dbReference>
<dbReference type="PANTHER" id="PTHR19229">
    <property type="entry name" value="ATP-BINDING CASSETTE TRANSPORTER SUBFAMILY A ABCA"/>
    <property type="match status" value="1"/>
</dbReference>
<dbReference type="GO" id="GO:0016020">
    <property type="term" value="C:membrane"/>
    <property type="evidence" value="ECO:0007669"/>
    <property type="project" value="UniProtKB-SubCell"/>
</dbReference>
<evidence type="ECO:0000313" key="8">
    <source>
        <dbReference type="Proteomes" id="UP001500889"/>
    </source>
</evidence>
<feature type="transmembrane region" description="Helical" evidence="5">
    <location>
        <begin position="351"/>
        <end position="372"/>
    </location>
</feature>
<keyword evidence="3 5" id="KW-1133">Transmembrane helix</keyword>
<dbReference type="GO" id="GO:0016887">
    <property type="term" value="F:ATP hydrolysis activity"/>
    <property type="evidence" value="ECO:0007669"/>
    <property type="project" value="InterPro"/>
</dbReference>
<evidence type="ECO:0000256" key="5">
    <source>
        <dbReference type="SAM" id="Phobius"/>
    </source>
</evidence>
<feature type="domain" description="ABC transporter" evidence="6">
    <location>
        <begin position="483"/>
        <end position="709"/>
    </location>
</feature>
<feature type="transmembrane region" description="Helical" evidence="5">
    <location>
        <begin position="1036"/>
        <end position="1059"/>
    </location>
</feature>
<keyword evidence="7" id="KW-0067">ATP-binding</keyword>
<feature type="transmembrane region" description="Helical" evidence="5">
    <location>
        <begin position="996"/>
        <end position="1015"/>
    </location>
</feature>
<name>A0AAU9FUT6_DROMD</name>
<proteinExistence type="predicted"/>
<feature type="transmembrane region" description="Helical" evidence="5">
    <location>
        <begin position="378"/>
        <end position="399"/>
    </location>
</feature>
<dbReference type="Proteomes" id="UP001500889">
    <property type="component" value="Chromosome J"/>
</dbReference>
<evidence type="ECO:0000256" key="3">
    <source>
        <dbReference type="ARBA" id="ARBA00022989"/>
    </source>
</evidence>
<dbReference type="GO" id="GO:0140359">
    <property type="term" value="F:ABC-type transporter activity"/>
    <property type="evidence" value="ECO:0007669"/>
    <property type="project" value="InterPro"/>
</dbReference>
<dbReference type="Pfam" id="PF00005">
    <property type="entry name" value="ABC_tran"/>
    <property type="match status" value="2"/>
</dbReference>
<dbReference type="InterPro" id="IPR026082">
    <property type="entry name" value="ABCA"/>
</dbReference>